<keyword evidence="1" id="KW-0472">Membrane</keyword>
<keyword evidence="3" id="KW-1185">Reference proteome</keyword>
<organism evidence="2 3">
    <name type="scientific">Roseibium aggregatum</name>
    <dbReference type="NCBI Taxonomy" id="187304"/>
    <lineage>
        <taxon>Bacteria</taxon>
        <taxon>Pseudomonadati</taxon>
        <taxon>Pseudomonadota</taxon>
        <taxon>Alphaproteobacteria</taxon>
        <taxon>Hyphomicrobiales</taxon>
        <taxon>Stappiaceae</taxon>
        <taxon>Roseibium</taxon>
    </lineage>
</organism>
<evidence type="ECO:0000256" key="1">
    <source>
        <dbReference type="SAM" id="Phobius"/>
    </source>
</evidence>
<evidence type="ECO:0000313" key="2">
    <source>
        <dbReference type="EMBL" id="CTQ44568.1"/>
    </source>
</evidence>
<dbReference type="EMBL" id="CXST01000002">
    <property type="protein sequence ID" value="CTQ44568.1"/>
    <property type="molecule type" value="Genomic_DNA"/>
</dbReference>
<evidence type="ECO:0000313" key="3">
    <source>
        <dbReference type="Proteomes" id="UP000048926"/>
    </source>
</evidence>
<name>A0A0M6Y4G6_9HYPH</name>
<sequence length="108" mass="11829">MISVLKFLFRILGYGFVAVAIIAGISDASSSIALSEIRLAQLGQVWQNLSPASLEMAEAHIVASFDPTVWQTLKETVLTWPVWAVFAPIGLALLWLGAKRRSQRALYA</sequence>
<feature type="transmembrane region" description="Helical" evidence="1">
    <location>
        <begin position="7"/>
        <end position="25"/>
    </location>
</feature>
<gene>
    <name evidence="2" type="ORF">LAL4801_03013</name>
</gene>
<keyword evidence="1" id="KW-0812">Transmembrane</keyword>
<feature type="transmembrane region" description="Helical" evidence="1">
    <location>
        <begin position="80"/>
        <end position="98"/>
    </location>
</feature>
<dbReference type="Proteomes" id="UP000048926">
    <property type="component" value="Unassembled WGS sequence"/>
</dbReference>
<accession>A0A0M6Y4G6</accession>
<dbReference type="AlphaFoldDB" id="A0A0M6Y4G6"/>
<protein>
    <submittedName>
        <fullName evidence="2">Uncharacterized protein</fullName>
    </submittedName>
</protein>
<dbReference type="RefSeq" id="WP_022999671.1">
    <property type="nucleotide sequence ID" value="NZ_CP045627.1"/>
</dbReference>
<reference evidence="3" key="1">
    <citation type="submission" date="2015-07" db="EMBL/GenBank/DDBJ databases">
        <authorList>
            <person name="Rodrigo-Torres Lidia"/>
            <person name="Arahal R.David."/>
        </authorList>
    </citation>
    <scope>NUCLEOTIDE SEQUENCE [LARGE SCALE GENOMIC DNA]</scope>
    <source>
        <strain evidence="3">CECT 4801</strain>
    </source>
</reference>
<proteinExistence type="predicted"/>
<keyword evidence="1" id="KW-1133">Transmembrane helix</keyword>